<evidence type="ECO:0000313" key="2">
    <source>
        <dbReference type="EMBL" id="HAB1680015.1"/>
    </source>
</evidence>
<name>A0A6X7XBY1_SALIN</name>
<dbReference type="EMBL" id="DAAFVM010000024">
    <property type="protein sequence ID" value="HAB1680015.1"/>
    <property type="molecule type" value="Genomic_DNA"/>
</dbReference>
<reference evidence="2" key="2">
    <citation type="submission" date="2019-10" db="EMBL/GenBank/DDBJ databases">
        <authorList>
            <consortium name="NCBI Pathogen Detection Project"/>
        </authorList>
    </citation>
    <scope>NUCLEOTIDE SEQUENCE</scope>
    <source>
        <strain evidence="2">Salmonella enterica</strain>
    </source>
</reference>
<reference evidence="2" key="1">
    <citation type="journal article" date="2018" name="Genome Biol.">
        <title>SKESA: strategic k-mer extension for scrupulous assemblies.</title>
        <authorList>
            <person name="Souvorov A."/>
            <person name="Agarwala R."/>
            <person name="Lipman D.J."/>
        </authorList>
    </citation>
    <scope>NUCLEOTIDE SEQUENCE</scope>
    <source>
        <strain evidence="2">Salmonella enterica</strain>
    </source>
</reference>
<organism evidence="2">
    <name type="scientific">Salmonella infantis</name>
    <dbReference type="NCBI Taxonomy" id="595"/>
    <lineage>
        <taxon>Bacteria</taxon>
        <taxon>Pseudomonadati</taxon>
        <taxon>Pseudomonadota</taxon>
        <taxon>Gammaproteobacteria</taxon>
        <taxon>Enterobacterales</taxon>
        <taxon>Enterobacteriaceae</taxon>
        <taxon>Salmonella</taxon>
    </lineage>
</organism>
<keyword evidence="1" id="KW-0812">Transmembrane</keyword>
<dbReference type="AlphaFoldDB" id="A0A6X7XBY1"/>
<keyword evidence="1" id="KW-1133">Transmembrane helix</keyword>
<feature type="transmembrane region" description="Helical" evidence="1">
    <location>
        <begin position="212"/>
        <end position="236"/>
    </location>
</feature>
<protein>
    <submittedName>
        <fullName evidence="2">Uncharacterized protein</fullName>
    </submittedName>
</protein>
<comment type="caution">
    <text evidence="2">The sequence shown here is derived from an EMBL/GenBank/DDBJ whole genome shotgun (WGS) entry which is preliminary data.</text>
</comment>
<accession>A0A6X7XBY1</accession>
<feature type="transmembrane region" description="Helical" evidence="1">
    <location>
        <begin position="179"/>
        <end position="200"/>
    </location>
</feature>
<feature type="transmembrane region" description="Helical" evidence="1">
    <location>
        <begin position="59"/>
        <end position="82"/>
    </location>
</feature>
<proteinExistence type="predicted"/>
<feature type="transmembrane region" description="Helical" evidence="1">
    <location>
        <begin position="20"/>
        <end position="39"/>
    </location>
</feature>
<keyword evidence="1" id="KW-0472">Membrane</keyword>
<feature type="transmembrane region" description="Helical" evidence="1">
    <location>
        <begin position="91"/>
        <end position="112"/>
    </location>
</feature>
<sequence length="267" mass="30953">MNEPSGNKIVSFFKKHDMALHYIIPVLLIIISQIMKVIVSEEFLNNHKLIQFISIEMPLMAGVMHLMFLAIIAIWHFALYLLSSMIQSKRFYIQIIPILAFISFWLAAIIATNEINQVKPEDILTSPYFYTLFFIYTVGLWLSSCFLCVSSVIADEIKDMNIKSKFVLRLKKSGKGEDIILAVLLIMLTAICLGTWFALYNAEGLIYYKYTYIALPFILILASVVMLLIEICFGLFSDDKVENLKRMKNKKLNKRQKRLLKREKERT</sequence>
<evidence type="ECO:0000256" key="1">
    <source>
        <dbReference type="SAM" id="Phobius"/>
    </source>
</evidence>
<gene>
    <name evidence="2" type="ORF">GBY48_23490</name>
</gene>
<feature type="transmembrane region" description="Helical" evidence="1">
    <location>
        <begin position="132"/>
        <end position="154"/>
    </location>
</feature>